<gene>
    <name evidence="10" type="ORF">SHERM_04794</name>
</gene>
<dbReference type="InterPro" id="IPR001005">
    <property type="entry name" value="SANT/Myb"/>
</dbReference>
<dbReference type="GO" id="GO:0005634">
    <property type="term" value="C:nucleus"/>
    <property type="evidence" value="ECO:0007669"/>
    <property type="project" value="UniProtKB-SubCell"/>
</dbReference>
<evidence type="ECO:0000256" key="6">
    <source>
        <dbReference type="ARBA" id="ARBA00023242"/>
    </source>
</evidence>
<organism evidence="10 11">
    <name type="scientific">Striga hermonthica</name>
    <name type="common">Purple witchweed</name>
    <name type="synonym">Buchnera hermonthica</name>
    <dbReference type="NCBI Taxonomy" id="68872"/>
    <lineage>
        <taxon>Eukaryota</taxon>
        <taxon>Viridiplantae</taxon>
        <taxon>Streptophyta</taxon>
        <taxon>Embryophyta</taxon>
        <taxon>Tracheophyta</taxon>
        <taxon>Spermatophyta</taxon>
        <taxon>Magnoliopsida</taxon>
        <taxon>eudicotyledons</taxon>
        <taxon>Gunneridae</taxon>
        <taxon>Pentapetalae</taxon>
        <taxon>asterids</taxon>
        <taxon>lamiids</taxon>
        <taxon>Lamiales</taxon>
        <taxon>Orobanchaceae</taxon>
        <taxon>Buchnereae</taxon>
        <taxon>Striga</taxon>
    </lineage>
</organism>
<evidence type="ECO:0000256" key="3">
    <source>
        <dbReference type="ARBA" id="ARBA00023015"/>
    </source>
</evidence>
<feature type="region of interest" description="Disordered" evidence="7">
    <location>
        <begin position="49"/>
        <end position="77"/>
    </location>
</feature>
<keyword evidence="6" id="KW-0539">Nucleus</keyword>
<evidence type="ECO:0000256" key="7">
    <source>
        <dbReference type="SAM" id="MobiDB-lite"/>
    </source>
</evidence>
<dbReference type="GO" id="GO:0003677">
    <property type="term" value="F:DNA binding"/>
    <property type="evidence" value="ECO:0007669"/>
    <property type="project" value="UniProtKB-KW"/>
</dbReference>
<evidence type="ECO:0000256" key="2">
    <source>
        <dbReference type="ARBA" id="ARBA00022737"/>
    </source>
</evidence>
<dbReference type="PANTHER" id="PTHR47997">
    <property type="entry name" value="MYB DOMAIN PROTEIN 55"/>
    <property type="match status" value="1"/>
</dbReference>
<evidence type="ECO:0000313" key="11">
    <source>
        <dbReference type="Proteomes" id="UP001153555"/>
    </source>
</evidence>
<dbReference type="PROSITE" id="PS51294">
    <property type="entry name" value="HTH_MYB"/>
    <property type="match status" value="1"/>
</dbReference>
<feature type="domain" description="Myb-like" evidence="8">
    <location>
        <begin position="10"/>
        <end position="39"/>
    </location>
</feature>
<comment type="caution">
    <text evidence="10">The sequence shown here is derived from an EMBL/GenBank/DDBJ whole genome shotgun (WGS) entry which is preliminary data.</text>
</comment>
<keyword evidence="5" id="KW-0804">Transcription</keyword>
<dbReference type="CDD" id="cd00167">
    <property type="entry name" value="SANT"/>
    <property type="match status" value="1"/>
</dbReference>
<feature type="domain" description="HTH myb-type" evidence="9">
    <location>
        <begin position="15"/>
        <end position="43"/>
    </location>
</feature>
<dbReference type="InterPro" id="IPR017930">
    <property type="entry name" value="Myb_dom"/>
</dbReference>
<name>A0A9N7NX81_STRHE</name>
<evidence type="ECO:0000256" key="5">
    <source>
        <dbReference type="ARBA" id="ARBA00023163"/>
    </source>
</evidence>
<keyword evidence="4" id="KW-0238">DNA-binding</keyword>
<dbReference type="AlphaFoldDB" id="A0A9N7NX81"/>
<dbReference type="PROSITE" id="PS50090">
    <property type="entry name" value="MYB_LIKE"/>
    <property type="match status" value="1"/>
</dbReference>
<accession>A0A9N7NX81</accession>
<evidence type="ECO:0000256" key="4">
    <source>
        <dbReference type="ARBA" id="ARBA00023125"/>
    </source>
</evidence>
<reference evidence="10" key="1">
    <citation type="submission" date="2019-12" db="EMBL/GenBank/DDBJ databases">
        <authorList>
            <person name="Scholes J."/>
        </authorList>
    </citation>
    <scope>NUCLEOTIDE SEQUENCE</scope>
</reference>
<dbReference type="Proteomes" id="UP001153555">
    <property type="component" value="Unassembled WGS sequence"/>
</dbReference>
<dbReference type="OrthoDB" id="2143914at2759"/>
<dbReference type="Pfam" id="PF00249">
    <property type="entry name" value="Myb_DNA-binding"/>
    <property type="match status" value="1"/>
</dbReference>
<feature type="compositionally biased region" description="Polar residues" evidence="7">
    <location>
        <begin position="68"/>
        <end position="77"/>
    </location>
</feature>
<feature type="compositionally biased region" description="Low complexity" evidence="7">
    <location>
        <begin position="49"/>
        <end position="60"/>
    </location>
</feature>
<evidence type="ECO:0000256" key="1">
    <source>
        <dbReference type="ARBA" id="ARBA00004123"/>
    </source>
</evidence>
<dbReference type="InterPro" id="IPR009057">
    <property type="entry name" value="Homeodomain-like_sf"/>
</dbReference>
<keyword evidence="11" id="KW-1185">Reference proteome</keyword>
<sequence>MISFTYSIDGIVTCRWAHIASHLPGRTDNEIKNYWNSWIKKKIRKSSSTSSLTTSTNTINALPKSDHQMPSSQFTTSYTQNHQLEISSRNNQDLAAKSSQVQENSATLLPLPSPRFMFEIEGMMSLNNNLNSRMDNSNNHPIFQENNRETWQPNKMIRHDEHLAAGQPDMVQFTSFGLTPLIDNIESMMMPVDHRQVQSFVGPGQVAELDCMGRNEVINEWVDAQNCSSYLFWDQLAGQFGGEETIMPSASSNVGTILYSSFPSSL</sequence>
<comment type="subcellular location">
    <subcellularLocation>
        <location evidence="1">Nucleus</location>
    </subcellularLocation>
</comment>
<dbReference type="Gene3D" id="1.10.10.60">
    <property type="entry name" value="Homeodomain-like"/>
    <property type="match status" value="1"/>
</dbReference>
<dbReference type="PANTHER" id="PTHR47997:SF31">
    <property type="entry name" value="MYB TRANSCRIPTION FACTOR"/>
    <property type="match status" value="1"/>
</dbReference>
<dbReference type="SUPFAM" id="SSF46689">
    <property type="entry name" value="Homeodomain-like"/>
    <property type="match status" value="1"/>
</dbReference>
<keyword evidence="3" id="KW-0805">Transcription regulation</keyword>
<dbReference type="EMBL" id="CACSLK010030875">
    <property type="protein sequence ID" value="CAA0838185.1"/>
    <property type="molecule type" value="Genomic_DNA"/>
</dbReference>
<evidence type="ECO:0000259" key="9">
    <source>
        <dbReference type="PROSITE" id="PS51294"/>
    </source>
</evidence>
<evidence type="ECO:0000259" key="8">
    <source>
        <dbReference type="PROSITE" id="PS50090"/>
    </source>
</evidence>
<keyword evidence="2" id="KW-0677">Repeat</keyword>
<dbReference type="InterPro" id="IPR051953">
    <property type="entry name" value="Plant_SW-associated_TFs"/>
</dbReference>
<protein>
    <submittedName>
        <fullName evidence="10">Myb domain protein 103</fullName>
    </submittedName>
</protein>
<proteinExistence type="predicted"/>
<evidence type="ECO:0000313" key="10">
    <source>
        <dbReference type="EMBL" id="CAA0838185.1"/>
    </source>
</evidence>